<accession>A0AAD6SF54</accession>
<reference evidence="2" key="1">
    <citation type="submission" date="2023-03" db="EMBL/GenBank/DDBJ databases">
        <title>Massive genome expansion in bonnet fungi (Mycena s.s.) driven by repeated elements and novel gene families across ecological guilds.</title>
        <authorList>
            <consortium name="Lawrence Berkeley National Laboratory"/>
            <person name="Harder C.B."/>
            <person name="Miyauchi S."/>
            <person name="Viragh M."/>
            <person name="Kuo A."/>
            <person name="Thoen E."/>
            <person name="Andreopoulos B."/>
            <person name="Lu D."/>
            <person name="Skrede I."/>
            <person name="Drula E."/>
            <person name="Henrissat B."/>
            <person name="Morin E."/>
            <person name="Kohler A."/>
            <person name="Barry K."/>
            <person name="LaButti K."/>
            <person name="Morin E."/>
            <person name="Salamov A."/>
            <person name="Lipzen A."/>
            <person name="Mereny Z."/>
            <person name="Hegedus B."/>
            <person name="Baldrian P."/>
            <person name="Stursova M."/>
            <person name="Weitz H."/>
            <person name="Taylor A."/>
            <person name="Grigoriev I.V."/>
            <person name="Nagy L.G."/>
            <person name="Martin F."/>
            <person name="Kauserud H."/>
        </authorList>
    </citation>
    <scope>NUCLEOTIDE SEQUENCE</scope>
    <source>
        <strain evidence="2">CBHHK200</strain>
    </source>
</reference>
<dbReference type="EMBL" id="JARJCM010000133">
    <property type="protein sequence ID" value="KAJ7026779.1"/>
    <property type="molecule type" value="Genomic_DNA"/>
</dbReference>
<dbReference type="Proteomes" id="UP001218188">
    <property type="component" value="Unassembled WGS sequence"/>
</dbReference>
<comment type="caution">
    <text evidence="2">The sequence shown here is derived from an EMBL/GenBank/DDBJ whole genome shotgun (WGS) entry which is preliminary data.</text>
</comment>
<dbReference type="AlphaFoldDB" id="A0AAD6SF54"/>
<name>A0AAD6SF54_9AGAR</name>
<gene>
    <name evidence="2" type="ORF">C8F04DRAFT_1238424</name>
</gene>
<feature type="region of interest" description="Disordered" evidence="1">
    <location>
        <begin position="29"/>
        <end position="51"/>
    </location>
</feature>
<keyword evidence="3" id="KW-1185">Reference proteome</keyword>
<sequence>MGRYVAPKAKRGTWNGKVVKHQVVLQPGINPKRLSSNMPTARSKPPRSDSANEWSIEIESTYVNGGRSPTLLSLQLGFMNTTWSAVQCSVRPEKRKMTAIRRMYWTPAKAATLGYHFRARRKQQGSASGIRVRLKNAGREAPRPHRRRVRAARNLPHARAGSAFSVHLLACKTLEGGSSGFALDVDAGAVIRVIMYLASRVLGEEEHAHLRRLVQIDTKESVKHAHDVLRTEVMARAAAVLVGAVSELD</sequence>
<organism evidence="2 3">
    <name type="scientific">Mycena alexandri</name>
    <dbReference type="NCBI Taxonomy" id="1745969"/>
    <lineage>
        <taxon>Eukaryota</taxon>
        <taxon>Fungi</taxon>
        <taxon>Dikarya</taxon>
        <taxon>Basidiomycota</taxon>
        <taxon>Agaricomycotina</taxon>
        <taxon>Agaricomycetes</taxon>
        <taxon>Agaricomycetidae</taxon>
        <taxon>Agaricales</taxon>
        <taxon>Marasmiineae</taxon>
        <taxon>Mycenaceae</taxon>
        <taxon>Mycena</taxon>
    </lineage>
</organism>
<proteinExistence type="predicted"/>
<protein>
    <submittedName>
        <fullName evidence="2">Uncharacterized protein</fullName>
    </submittedName>
</protein>
<evidence type="ECO:0000313" key="2">
    <source>
        <dbReference type="EMBL" id="KAJ7026779.1"/>
    </source>
</evidence>
<evidence type="ECO:0000313" key="3">
    <source>
        <dbReference type="Proteomes" id="UP001218188"/>
    </source>
</evidence>
<evidence type="ECO:0000256" key="1">
    <source>
        <dbReference type="SAM" id="MobiDB-lite"/>
    </source>
</evidence>